<name>A0A3L6S119_PANMI</name>
<dbReference type="EMBL" id="PQIB02000006">
    <property type="protein sequence ID" value="RLN12923.1"/>
    <property type="molecule type" value="Genomic_DNA"/>
</dbReference>
<comment type="caution">
    <text evidence="1">The sequence shown here is derived from an EMBL/GenBank/DDBJ whole genome shotgun (WGS) entry which is preliminary data.</text>
</comment>
<dbReference type="AlphaFoldDB" id="A0A3L6S119"/>
<accession>A0A3L6S119</accession>
<keyword evidence="2" id="KW-1185">Reference proteome</keyword>
<organism evidence="1 2">
    <name type="scientific">Panicum miliaceum</name>
    <name type="common">Proso millet</name>
    <name type="synonym">Broomcorn millet</name>
    <dbReference type="NCBI Taxonomy" id="4540"/>
    <lineage>
        <taxon>Eukaryota</taxon>
        <taxon>Viridiplantae</taxon>
        <taxon>Streptophyta</taxon>
        <taxon>Embryophyta</taxon>
        <taxon>Tracheophyta</taxon>
        <taxon>Spermatophyta</taxon>
        <taxon>Magnoliopsida</taxon>
        <taxon>Liliopsida</taxon>
        <taxon>Poales</taxon>
        <taxon>Poaceae</taxon>
        <taxon>PACMAD clade</taxon>
        <taxon>Panicoideae</taxon>
        <taxon>Panicodae</taxon>
        <taxon>Paniceae</taxon>
        <taxon>Panicinae</taxon>
        <taxon>Panicum</taxon>
        <taxon>Panicum sect. Panicum</taxon>
    </lineage>
</organism>
<dbReference type="PANTHER" id="PTHR33026:SF7">
    <property type="entry name" value="OS03G0100275 PROTEIN"/>
    <property type="match status" value="1"/>
</dbReference>
<evidence type="ECO:0000313" key="2">
    <source>
        <dbReference type="Proteomes" id="UP000275267"/>
    </source>
</evidence>
<sequence>MYARSSWDQHMFPPRFPPHLVLQQKRQLVAAFREWDDGAAAEVDINTVLYGNTGSNLGGAYAAFVSRRPFHDDVYPEYTPTESNKGWHGDWFYIRNPSEAPFPEFHGGRPVRELSWTWGTPTSEKFLAREIKEVIRKHVVEAGLNGATLFFTMREWRVMPLAERRMPLWLYSGPSDLDRAFAEELPEDDVYS</sequence>
<proteinExistence type="predicted"/>
<gene>
    <name evidence="1" type="ORF">C2845_PM09G12570</name>
</gene>
<reference evidence="2" key="1">
    <citation type="journal article" date="2019" name="Nat. Commun.">
        <title>The genome of broomcorn millet.</title>
        <authorList>
            <person name="Zou C."/>
            <person name="Miki D."/>
            <person name="Li D."/>
            <person name="Tang Q."/>
            <person name="Xiao L."/>
            <person name="Rajput S."/>
            <person name="Deng P."/>
            <person name="Jia W."/>
            <person name="Huang R."/>
            <person name="Zhang M."/>
            <person name="Sun Y."/>
            <person name="Hu J."/>
            <person name="Fu X."/>
            <person name="Schnable P.S."/>
            <person name="Li F."/>
            <person name="Zhang H."/>
            <person name="Feng B."/>
            <person name="Zhu X."/>
            <person name="Liu R."/>
            <person name="Schnable J.C."/>
            <person name="Zhu J.-K."/>
            <person name="Zhang H."/>
        </authorList>
    </citation>
    <scope>NUCLEOTIDE SEQUENCE [LARGE SCALE GENOMIC DNA]</scope>
</reference>
<evidence type="ECO:0000313" key="1">
    <source>
        <dbReference type="EMBL" id="RLN12923.1"/>
    </source>
</evidence>
<dbReference type="PANTHER" id="PTHR33026">
    <property type="entry name" value="OS06G0360600 PROTEIN"/>
    <property type="match status" value="1"/>
</dbReference>
<dbReference type="Proteomes" id="UP000275267">
    <property type="component" value="Unassembled WGS sequence"/>
</dbReference>
<protein>
    <submittedName>
        <fullName evidence="1">Uncharacterized protein</fullName>
    </submittedName>
</protein>